<evidence type="ECO:0000313" key="8">
    <source>
        <dbReference type="Proteomes" id="UP000562929"/>
    </source>
</evidence>
<dbReference type="OrthoDB" id="407355at2759"/>
<dbReference type="PROSITE" id="PS51677">
    <property type="entry name" value="NODB"/>
    <property type="match status" value="1"/>
</dbReference>
<evidence type="ECO:0000256" key="4">
    <source>
        <dbReference type="ARBA" id="ARBA00024056"/>
    </source>
</evidence>
<protein>
    <recommendedName>
        <fullName evidence="4">chitin deacetylase</fullName>
        <ecNumber evidence="4">3.5.1.41</ecNumber>
    </recommendedName>
</protein>
<dbReference type="AlphaFoldDB" id="A0A8H4QBT1"/>
<dbReference type="CDD" id="cd10958">
    <property type="entry name" value="CE4_NodB_like_2"/>
    <property type="match status" value="1"/>
</dbReference>
<sequence>MPRLALLLRLPNRLRRRVRRNRMATMAALTALTALLLLPLYSAYCVYKPPRFLVSYLRGRYPDVLFELTTTERVMALSLDDAPSSHTADILEVLRENEARATFFVIGDQVPGREESLRDLVRRGHELANHAMHDEPSRSLPDDRLEEDVKAVNKMLVAAYAAEGSSLPNNYFRPGSGLVSRRMRDLVGSRGFRIVLGSVYPHDPQIPYPTVNARHILSMAHPGAIIICHDRRKWTAPMLRIVLPELRRRGYSIVTITDLVKKVEPLGGR</sequence>
<keyword evidence="8" id="KW-1185">Reference proteome</keyword>
<evidence type="ECO:0000256" key="2">
    <source>
        <dbReference type="ARBA" id="ARBA00023024"/>
    </source>
</evidence>
<proteinExistence type="predicted"/>
<dbReference type="EMBL" id="JAACLJ010000001">
    <property type="protein sequence ID" value="KAF4594651.1"/>
    <property type="molecule type" value="Genomic_DNA"/>
</dbReference>
<dbReference type="GO" id="GO:0009272">
    <property type="term" value="P:fungal-type cell wall biogenesis"/>
    <property type="evidence" value="ECO:0007669"/>
    <property type="project" value="UniProtKB-ARBA"/>
</dbReference>
<dbReference type="InterPro" id="IPR050248">
    <property type="entry name" value="Polysacc_deacetylase_ArnD"/>
</dbReference>
<gene>
    <name evidence="7" type="ORF">GQ602_000264</name>
</gene>
<keyword evidence="2" id="KW-0119">Carbohydrate metabolism</keyword>
<comment type="cofactor">
    <cofactor evidence="1">
        <name>Co(2+)</name>
        <dbReference type="ChEBI" id="CHEBI:48828"/>
    </cofactor>
</comment>
<dbReference type="Proteomes" id="UP000562929">
    <property type="component" value="Unassembled WGS sequence"/>
</dbReference>
<dbReference type="PANTHER" id="PTHR10587:SF137">
    <property type="entry name" value="4-DEOXY-4-FORMAMIDO-L-ARABINOSE-PHOSPHOUNDECAPRENOL DEFORMYLASE ARND-RELATED"/>
    <property type="match status" value="1"/>
</dbReference>
<dbReference type="SUPFAM" id="SSF88713">
    <property type="entry name" value="Glycoside hydrolase/deacetylase"/>
    <property type="match status" value="1"/>
</dbReference>
<dbReference type="GO" id="GO:0006032">
    <property type="term" value="P:chitin catabolic process"/>
    <property type="evidence" value="ECO:0007669"/>
    <property type="project" value="UniProtKB-KW"/>
</dbReference>
<evidence type="ECO:0000313" key="7">
    <source>
        <dbReference type="EMBL" id="KAF4594651.1"/>
    </source>
</evidence>
<dbReference type="EC" id="3.5.1.41" evidence="4"/>
<dbReference type="GO" id="GO:0004099">
    <property type="term" value="F:chitin deacetylase activity"/>
    <property type="evidence" value="ECO:0007669"/>
    <property type="project" value="UniProtKB-EC"/>
</dbReference>
<comment type="caution">
    <text evidence="7">The sequence shown here is derived from an EMBL/GenBank/DDBJ whole genome shotgun (WGS) entry which is preliminary data.</text>
</comment>
<name>A0A8H4QBT1_9HYPO</name>
<comment type="catalytic activity">
    <reaction evidence="5">
        <text>[(1-&gt;4)-N-acetyl-beta-D-glucosaminyl](n) + n H2O = chitosan + n acetate</text>
        <dbReference type="Rhea" id="RHEA:10464"/>
        <dbReference type="Rhea" id="RHEA-COMP:9593"/>
        <dbReference type="Rhea" id="RHEA-COMP:9597"/>
        <dbReference type="ChEBI" id="CHEBI:15377"/>
        <dbReference type="ChEBI" id="CHEBI:17029"/>
        <dbReference type="ChEBI" id="CHEBI:30089"/>
        <dbReference type="ChEBI" id="CHEBI:57704"/>
        <dbReference type="EC" id="3.5.1.41"/>
    </reaction>
    <physiologicalReaction direction="left-to-right" evidence="5">
        <dbReference type="Rhea" id="RHEA:10465"/>
    </physiologicalReaction>
</comment>
<keyword evidence="3" id="KW-0170">Cobalt</keyword>
<organism evidence="7 8">
    <name type="scientific">Ophiocordyceps camponoti-floridani</name>
    <dbReference type="NCBI Taxonomy" id="2030778"/>
    <lineage>
        <taxon>Eukaryota</taxon>
        <taxon>Fungi</taxon>
        <taxon>Dikarya</taxon>
        <taxon>Ascomycota</taxon>
        <taxon>Pezizomycotina</taxon>
        <taxon>Sordariomycetes</taxon>
        <taxon>Hypocreomycetidae</taxon>
        <taxon>Hypocreales</taxon>
        <taxon>Ophiocordycipitaceae</taxon>
        <taxon>Ophiocordyceps</taxon>
    </lineage>
</organism>
<dbReference type="InterPro" id="IPR002509">
    <property type="entry name" value="NODB_dom"/>
</dbReference>
<evidence type="ECO:0000256" key="3">
    <source>
        <dbReference type="ARBA" id="ARBA00023285"/>
    </source>
</evidence>
<dbReference type="Gene3D" id="3.20.20.370">
    <property type="entry name" value="Glycoside hydrolase/deacetylase"/>
    <property type="match status" value="1"/>
</dbReference>
<feature type="domain" description="NodB homology" evidence="6">
    <location>
        <begin position="73"/>
        <end position="254"/>
    </location>
</feature>
<dbReference type="GO" id="GO:0005975">
    <property type="term" value="P:carbohydrate metabolic process"/>
    <property type="evidence" value="ECO:0007669"/>
    <property type="project" value="InterPro"/>
</dbReference>
<evidence type="ECO:0000256" key="1">
    <source>
        <dbReference type="ARBA" id="ARBA00001941"/>
    </source>
</evidence>
<keyword evidence="2" id="KW-0146">Chitin degradation</keyword>
<reference evidence="7 8" key="1">
    <citation type="journal article" date="2020" name="G3 (Bethesda)">
        <title>Genetic Underpinnings of Host Manipulation by Ophiocordyceps as Revealed by Comparative Transcriptomics.</title>
        <authorList>
            <person name="Will I."/>
            <person name="Das B."/>
            <person name="Trinh T."/>
            <person name="Brachmann A."/>
            <person name="Ohm R.A."/>
            <person name="de Bekker C."/>
        </authorList>
    </citation>
    <scope>NUCLEOTIDE SEQUENCE [LARGE SCALE GENOMIC DNA]</scope>
    <source>
        <strain evidence="7 8">EC05</strain>
    </source>
</reference>
<keyword evidence="2" id="KW-0624">Polysaccharide degradation</keyword>
<evidence type="ECO:0000259" key="6">
    <source>
        <dbReference type="PROSITE" id="PS51677"/>
    </source>
</evidence>
<dbReference type="PANTHER" id="PTHR10587">
    <property type="entry name" value="GLYCOSYL TRANSFERASE-RELATED"/>
    <property type="match status" value="1"/>
</dbReference>
<dbReference type="InterPro" id="IPR011330">
    <property type="entry name" value="Glyco_hydro/deAcase_b/a-brl"/>
</dbReference>
<evidence type="ECO:0000256" key="5">
    <source>
        <dbReference type="ARBA" id="ARBA00048494"/>
    </source>
</evidence>
<dbReference type="Pfam" id="PF01522">
    <property type="entry name" value="Polysacc_deac_1"/>
    <property type="match status" value="1"/>
</dbReference>
<accession>A0A8H4QBT1</accession>